<dbReference type="Proteomes" id="UP000028880">
    <property type="component" value="Unassembled WGS sequence"/>
</dbReference>
<feature type="chain" id="PRO_5001530875" description="Secreted protein antigen" evidence="1">
    <location>
        <begin position="29"/>
        <end position="102"/>
    </location>
</feature>
<evidence type="ECO:0000313" key="2">
    <source>
        <dbReference type="EMBL" id="CDO90809.1"/>
    </source>
</evidence>
<reference evidence="2" key="2">
    <citation type="submission" date="2014-04" db="EMBL/GenBank/DDBJ databases">
        <authorList>
            <person name="Urmite Genomes U."/>
        </authorList>
    </citation>
    <scope>NUCLEOTIDE SEQUENCE</scope>
    <source>
        <strain evidence="2">DSM 44626</strain>
    </source>
</reference>
<name>A0A024K4S0_9MYCO</name>
<dbReference type="Proteomes" id="UP000193710">
    <property type="component" value="Unassembled WGS sequence"/>
</dbReference>
<keyword evidence="4" id="KW-1185">Reference proteome</keyword>
<dbReference type="eggNOG" id="ENOG5031UAU">
    <property type="taxonomic scope" value="Bacteria"/>
</dbReference>
<evidence type="ECO:0000256" key="1">
    <source>
        <dbReference type="SAM" id="SignalP"/>
    </source>
</evidence>
<evidence type="ECO:0000313" key="3">
    <source>
        <dbReference type="EMBL" id="ORX03477.1"/>
    </source>
</evidence>
<gene>
    <name evidence="3" type="ORF">AWC29_17760</name>
    <name evidence="2" type="ORF">BN973_05209</name>
</gene>
<organism evidence="2">
    <name type="scientific">Mycobacterium triplex</name>
    <dbReference type="NCBI Taxonomy" id="47839"/>
    <lineage>
        <taxon>Bacteria</taxon>
        <taxon>Bacillati</taxon>
        <taxon>Actinomycetota</taxon>
        <taxon>Actinomycetes</taxon>
        <taxon>Mycobacteriales</taxon>
        <taxon>Mycobacteriaceae</taxon>
        <taxon>Mycobacterium</taxon>
        <taxon>Mycobacterium simiae complex</taxon>
    </lineage>
</organism>
<dbReference type="RefSeq" id="WP_036471504.1">
    <property type="nucleotide sequence ID" value="NZ_HG964446.1"/>
</dbReference>
<dbReference type="EMBL" id="LQPY01000022">
    <property type="protein sequence ID" value="ORX03477.1"/>
    <property type="molecule type" value="Genomic_DNA"/>
</dbReference>
<feature type="signal peptide" evidence="1">
    <location>
        <begin position="1"/>
        <end position="28"/>
    </location>
</feature>
<evidence type="ECO:0008006" key="5">
    <source>
        <dbReference type="Google" id="ProtNLM"/>
    </source>
</evidence>
<keyword evidence="1" id="KW-0732">Signal</keyword>
<reference evidence="3 4" key="3">
    <citation type="submission" date="2016-01" db="EMBL/GenBank/DDBJ databases">
        <title>The new phylogeny of the genus Mycobacterium.</title>
        <authorList>
            <person name="Tarcisio F."/>
            <person name="Conor M."/>
            <person name="Antonella G."/>
            <person name="Elisabetta G."/>
            <person name="Giulia F.S."/>
            <person name="Sara T."/>
            <person name="Anna F."/>
            <person name="Clotilde B."/>
            <person name="Roberto B."/>
            <person name="Veronica D.S."/>
            <person name="Fabio R."/>
            <person name="Monica P."/>
            <person name="Olivier J."/>
            <person name="Enrico T."/>
            <person name="Nicola S."/>
        </authorList>
    </citation>
    <scope>NUCLEOTIDE SEQUENCE [LARGE SCALE GENOMIC DNA]</scope>
    <source>
        <strain evidence="3 4">DSM 44626</strain>
    </source>
</reference>
<protein>
    <recommendedName>
        <fullName evidence="5">Secreted protein antigen</fullName>
    </recommendedName>
</protein>
<evidence type="ECO:0000313" key="4">
    <source>
        <dbReference type="Proteomes" id="UP000193710"/>
    </source>
</evidence>
<accession>A0A024K4S0</accession>
<proteinExistence type="predicted"/>
<reference evidence="2" key="1">
    <citation type="journal article" date="2014" name="Genome Announc.">
        <title>Draft Genome Sequence of Mycobacterium triplex DSM 44626.</title>
        <authorList>
            <person name="Sassi M."/>
            <person name="Croce O."/>
            <person name="Robert C."/>
            <person name="Raoult D."/>
            <person name="Drancourt M."/>
        </authorList>
    </citation>
    <scope>NUCLEOTIDE SEQUENCE [LARGE SCALE GENOMIC DNA]</scope>
    <source>
        <strain evidence="2">DSM 44626</strain>
    </source>
</reference>
<dbReference type="AlphaFoldDB" id="A0A024K4S0"/>
<dbReference type="EMBL" id="HG964446">
    <property type="protein sequence ID" value="CDO90809.1"/>
    <property type="molecule type" value="Genomic_DNA"/>
</dbReference>
<dbReference type="HOGENOM" id="CLU_2207097_0_0_11"/>
<sequence length="102" mass="11289" precursor="true">MRFFVGRLTAVIAVVFAAMIATPGTSWAKCDQTMAWNEVTGECRLPPPPPAWYVAPPAYAPSFAGPDVPPPPPRPWWSPNAPMWSVGFHQWGAYFNGVWVPY</sequence>
<dbReference type="STRING" id="47839.BN973_05209"/>